<sequence length="102" mass="12138">MLSCYRKITDGYDCNHFSYGFVIVCVIYRYNDRWKVEIRKLTKHMNIFSKWFPAQHKTHPEFISVKSTFGNETHVEAREHGSLYFNMLTKDWASRSPAATRP</sequence>
<keyword evidence="2" id="KW-1185">Reference proteome</keyword>
<reference evidence="1 2" key="1">
    <citation type="submission" date="2018-11" db="EMBL/GenBank/DDBJ databases">
        <authorList>
            <consortium name="Pathogen Informatics"/>
        </authorList>
    </citation>
    <scope>NUCLEOTIDE SEQUENCE [LARGE SCALE GENOMIC DNA]</scope>
</reference>
<name>A0A3P7JVD0_STRVU</name>
<evidence type="ECO:0000313" key="2">
    <source>
        <dbReference type="Proteomes" id="UP000270094"/>
    </source>
</evidence>
<dbReference type="OrthoDB" id="5819751at2759"/>
<dbReference type="EMBL" id="UYYB01107799">
    <property type="protein sequence ID" value="VDM80227.1"/>
    <property type="molecule type" value="Genomic_DNA"/>
</dbReference>
<proteinExistence type="predicted"/>
<dbReference type="AlphaFoldDB" id="A0A3P7JVD0"/>
<dbReference type="Proteomes" id="UP000270094">
    <property type="component" value="Unassembled WGS sequence"/>
</dbReference>
<accession>A0A3P7JVD0</accession>
<organism evidence="1 2">
    <name type="scientific">Strongylus vulgaris</name>
    <name type="common">Blood worm</name>
    <dbReference type="NCBI Taxonomy" id="40348"/>
    <lineage>
        <taxon>Eukaryota</taxon>
        <taxon>Metazoa</taxon>
        <taxon>Ecdysozoa</taxon>
        <taxon>Nematoda</taxon>
        <taxon>Chromadorea</taxon>
        <taxon>Rhabditida</taxon>
        <taxon>Rhabditina</taxon>
        <taxon>Rhabditomorpha</taxon>
        <taxon>Strongyloidea</taxon>
        <taxon>Strongylidae</taxon>
        <taxon>Strongylus</taxon>
    </lineage>
</organism>
<protein>
    <submittedName>
        <fullName evidence="1">Uncharacterized protein</fullName>
    </submittedName>
</protein>
<evidence type="ECO:0000313" key="1">
    <source>
        <dbReference type="EMBL" id="VDM80227.1"/>
    </source>
</evidence>
<gene>
    <name evidence="1" type="ORF">SVUK_LOCUS15225</name>
</gene>